<dbReference type="InterPro" id="IPR043502">
    <property type="entry name" value="DNA/RNA_pol_sf"/>
</dbReference>
<dbReference type="PANTHER" id="PTHR42648">
    <property type="entry name" value="TRANSPOSASE, PUTATIVE-RELATED"/>
    <property type="match status" value="1"/>
</dbReference>
<dbReference type="SUPFAM" id="SSF53098">
    <property type="entry name" value="Ribonuclease H-like"/>
    <property type="match status" value="1"/>
</dbReference>
<evidence type="ECO:0000256" key="1">
    <source>
        <dbReference type="ARBA" id="ARBA00022670"/>
    </source>
</evidence>
<evidence type="ECO:0000313" key="8">
    <source>
        <dbReference type="Proteomes" id="UP001151760"/>
    </source>
</evidence>
<keyword evidence="8" id="KW-1185">Reference proteome</keyword>
<feature type="compositionally biased region" description="Basic and acidic residues" evidence="5">
    <location>
        <begin position="593"/>
        <end position="622"/>
    </location>
</feature>
<feature type="region of interest" description="Disordered" evidence="5">
    <location>
        <begin position="585"/>
        <end position="624"/>
    </location>
</feature>
<proteinExistence type="predicted"/>
<dbReference type="InterPro" id="IPR013103">
    <property type="entry name" value="RVT_2"/>
</dbReference>
<dbReference type="Pfam" id="PF07727">
    <property type="entry name" value="RVT_2"/>
    <property type="match status" value="1"/>
</dbReference>
<sequence>MVEKPVLNNKRRVTGQREIRPVWTNAQRVNHQNKLIHPHPKRNFVPTAVATKSGQVPVNAAKQSSPRAAASISTVRPVNTTRVNNVTTAAPKAVVSAAEGNKDNAVKSSACWIWRPKGNVIDHFSKDSRSYTPKRFDYGNPQYTLHDQGIFDSGCSRHMTGNKFYLSDYQKIDGGFVVFDRSPKGGKITGKDKIRTEKLDFEDVYFVKELKFNIFSVSQMCVKKNSVLFTETEYLVLSPDFKLLDEGGLTCLFAKATIDESNLWHRRLGHINFKTMNKLVRGNLVRGLPSKLFENDHKCVACQKGKQHKASCKTKLVSSISQPLQMLHIDLFGPTFVKSLNKKMYCLVVTDDFSRFSWVFFLASKDETSGILKTFITGIENQINHRVKIIRCDNGTEFKNTKMNQFCQMKGIKREFSVARTPQQNGVAERKNRTLIEAARTMLADSLLPTTFWAEAINTACYVQNRVLITKPHNKTPYELLIGRPPNLDFMRPFGCLVTILNTLDHLGKFEGKADEGFLVGYSVNKWLFDIDSLTKSINYEPVTAGNQTNGDAGIETNVNAGQAGQEKASDHEYILLPLIPSNLPLSSSTQSSDDKDTDEVPGKGDDDVNKVSRIDNQERTDSSIQDVNTAGPICHLWNIFDGAYDDEDVDAEADLNNLETTMNMDVKSAFLYGTIEEEVYVCQPPGFEDLQFPDKVYKVEKDLYGLHQAPRAWYKTLSTYLLENRFRRGTIDKTLFIKKDNGDILLVQVYVDDIIFGSTKKSLCIEFERLMHKKFQMSSMGELTFFLGLQVMQRDDGIFISQDKYVAAILKKFDFATVKTASTPLEANKALIKDDEAEDVDFVLVQDSPFDLEAFSDSDYAEASLDRKSTIGEYVVAAANCCGQTLLNIFSLYNGEFGILRQTQHGCLSKETNWGEGFQEIVDFLNRSHIRYALIMNPTIYVSLIEKFWQTAIVKTVDNREQEITATVDGKEFTVTEASVRRHI</sequence>
<dbReference type="PROSITE" id="PS50994">
    <property type="entry name" value="INTEGRASE"/>
    <property type="match status" value="1"/>
</dbReference>
<dbReference type="Pfam" id="PF00665">
    <property type="entry name" value="rve"/>
    <property type="match status" value="1"/>
</dbReference>
<name>A0ABQ5IXT7_9ASTR</name>
<evidence type="ECO:0000256" key="4">
    <source>
        <dbReference type="ARBA" id="ARBA00022801"/>
    </source>
</evidence>
<protein>
    <submittedName>
        <fullName evidence="7">Ribonuclease H-like domain-containing protein</fullName>
    </submittedName>
</protein>
<dbReference type="InterPro" id="IPR012337">
    <property type="entry name" value="RNaseH-like_sf"/>
</dbReference>
<evidence type="ECO:0000256" key="5">
    <source>
        <dbReference type="SAM" id="MobiDB-lite"/>
    </source>
</evidence>
<feature type="domain" description="Integrase catalytic" evidence="6">
    <location>
        <begin position="319"/>
        <end position="485"/>
    </location>
</feature>
<evidence type="ECO:0000259" key="6">
    <source>
        <dbReference type="PROSITE" id="PS50994"/>
    </source>
</evidence>
<reference evidence="7" key="2">
    <citation type="submission" date="2022-01" db="EMBL/GenBank/DDBJ databases">
        <authorList>
            <person name="Yamashiro T."/>
            <person name="Shiraishi A."/>
            <person name="Satake H."/>
            <person name="Nakayama K."/>
        </authorList>
    </citation>
    <scope>NUCLEOTIDE SEQUENCE</scope>
</reference>
<accession>A0ABQ5IXT7</accession>
<dbReference type="EMBL" id="BQNB010021220">
    <property type="protein sequence ID" value="GJU04138.1"/>
    <property type="molecule type" value="Genomic_DNA"/>
</dbReference>
<dbReference type="InterPro" id="IPR054722">
    <property type="entry name" value="PolX-like_BBD"/>
</dbReference>
<reference evidence="7" key="1">
    <citation type="journal article" date="2022" name="Int. J. Mol. Sci.">
        <title>Draft Genome of Tanacetum Coccineum: Genomic Comparison of Closely Related Tanacetum-Family Plants.</title>
        <authorList>
            <person name="Yamashiro T."/>
            <person name="Shiraishi A."/>
            <person name="Nakayama K."/>
            <person name="Satake H."/>
        </authorList>
    </citation>
    <scope>NUCLEOTIDE SEQUENCE</scope>
</reference>
<evidence type="ECO:0000256" key="2">
    <source>
        <dbReference type="ARBA" id="ARBA00022723"/>
    </source>
</evidence>
<dbReference type="SUPFAM" id="SSF56672">
    <property type="entry name" value="DNA/RNA polymerases"/>
    <property type="match status" value="1"/>
</dbReference>
<evidence type="ECO:0000256" key="3">
    <source>
        <dbReference type="ARBA" id="ARBA00022750"/>
    </source>
</evidence>
<dbReference type="InterPro" id="IPR039537">
    <property type="entry name" value="Retrotran_Ty1/copia-like"/>
</dbReference>
<organism evidence="7 8">
    <name type="scientific">Tanacetum coccineum</name>
    <dbReference type="NCBI Taxonomy" id="301880"/>
    <lineage>
        <taxon>Eukaryota</taxon>
        <taxon>Viridiplantae</taxon>
        <taxon>Streptophyta</taxon>
        <taxon>Embryophyta</taxon>
        <taxon>Tracheophyta</taxon>
        <taxon>Spermatophyta</taxon>
        <taxon>Magnoliopsida</taxon>
        <taxon>eudicotyledons</taxon>
        <taxon>Gunneridae</taxon>
        <taxon>Pentapetalae</taxon>
        <taxon>asterids</taxon>
        <taxon>campanulids</taxon>
        <taxon>Asterales</taxon>
        <taxon>Asteraceae</taxon>
        <taxon>Asteroideae</taxon>
        <taxon>Anthemideae</taxon>
        <taxon>Anthemidinae</taxon>
        <taxon>Tanacetum</taxon>
    </lineage>
</organism>
<dbReference type="Gene3D" id="3.30.420.10">
    <property type="entry name" value="Ribonuclease H-like superfamily/Ribonuclease H"/>
    <property type="match status" value="1"/>
</dbReference>
<evidence type="ECO:0000313" key="7">
    <source>
        <dbReference type="EMBL" id="GJU04138.1"/>
    </source>
</evidence>
<dbReference type="InterPro" id="IPR025724">
    <property type="entry name" value="GAG-pre-integrase_dom"/>
</dbReference>
<dbReference type="InterPro" id="IPR001584">
    <property type="entry name" value="Integrase_cat-core"/>
</dbReference>
<dbReference type="Pfam" id="PF13976">
    <property type="entry name" value="gag_pre-integrs"/>
    <property type="match status" value="1"/>
</dbReference>
<comment type="caution">
    <text evidence="7">The sequence shown here is derived from an EMBL/GenBank/DDBJ whole genome shotgun (WGS) entry which is preliminary data.</text>
</comment>
<dbReference type="Proteomes" id="UP001151760">
    <property type="component" value="Unassembled WGS sequence"/>
</dbReference>
<gene>
    <name evidence="7" type="ORF">Tco_1114476</name>
</gene>
<keyword evidence="4" id="KW-0378">Hydrolase</keyword>
<keyword evidence="3" id="KW-0064">Aspartyl protease</keyword>
<keyword evidence="2" id="KW-0479">Metal-binding</keyword>
<dbReference type="PANTHER" id="PTHR42648:SF32">
    <property type="entry name" value="RIBONUCLEASE H-LIKE DOMAIN, GAG-PRE-INTEGRASE DOMAIN PROTEIN-RELATED"/>
    <property type="match status" value="1"/>
</dbReference>
<dbReference type="Pfam" id="PF22936">
    <property type="entry name" value="Pol_BBD"/>
    <property type="match status" value="1"/>
</dbReference>
<keyword evidence="1" id="KW-0645">Protease</keyword>
<dbReference type="InterPro" id="IPR036397">
    <property type="entry name" value="RNaseH_sf"/>
</dbReference>